<evidence type="ECO:0000256" key="11">
    <source>
        <dbReference type="RuleBase" id="RU365058"/>
    </source>
</evidence>
<keyword evidence="5" id="KW-0479">Metal-binding</keyword>
<feature type="domain" description="BAH" evidence="13">
    <location>
        <begin position="93"/>
        <end position="238"/>
    </location>
</feature>
<dbReference type="Gene3D" id="2.30.30.490">
    <property type="match status" value="1"/>
</dbReference>
<dbReference type="Pfam" id="PF17872">
    <property type="entry name" value="AAA_lid_10"/>
    <property type="match status" value="1"/>
</dbReference>
<dbReference type="GO" id="GO:0046872">
    <property type="term" value="F:metal ion binding"/>
    <property type="evidence" value="ECO:0007669"/>
    <property type="project" value="UniProtKB-KW"/>
</dbReference>
<keyword evidence="7 11" id="KW-0067">ATP-binding</keyword>
<evidence type="ECO:0000256" key="10">
    <source>
        <dbReference type="ARBA" id="ARBA00023242"/>
    </source>
</evidence>
<evidence type="ECO:0000256" key="6">
    <source>
        <dbReference type="ARBA" id="ARBA00022741"/>
    </source>
</evidence>
<dbReference type="InterPro" id="IPR015163">
    <property type="entry name" value="Cdc6_C"/>
</dbReference>
<feature type="compositionally biased region" description="Basic residues" evidence="12">
    <location>
        <begin position="282"/>
        <end position="291"/>
    </location>
</feature>
<feature type="compositionally biased region" description="Basic and acidic residues" evidence="12">
    <location>
        <begin position="1"/>
        <end position="12"/>
    </location>
</feature>
<dbReference type="CDD" id="cd00009">
    <property type="entry name" value="AAA"/>
    <property type="match status" value="1"/>
</dbReference>
<dbReference type="GO" id="GO:0005524">
    <property type="term" value="F:ATP binding"/>
    <property type="evidence" value="ECO:0007669"/>
    <property type="project" value="UniProtKB-KW"/>
</dbReference>
<dbReference type="InterPro" id="IPR001025">
    <property type="entry name" value="BAH_dom"/>
</dbReference>
<feature type="compositionally biased region" description="Low complexity" evidence="12">
    <location>
        <begin position="348"/>
        <end position="362"/>
    </location>
</feature>
<dbReference type="SUPFAM" id="SSF52540">
    <property type="entry name" value="P-loop containing nucleoside triphosphate hydrolases"/>
    <property type="match status" value="1"/>
</dbReference>
<accession>A0AAD5X227</accession>
<comment type="function">
    <text evidence="11">Component of the origin recognition complex (ORC) that binds origins of replication. DNA-binding is ATP-dependent, however specific DNA sequences that define origins of replication have not been identified so far. ORC is required to assemble the pre-replication complex necessary to initiate DNA replication.</text>
</comment>
<feature type="compositionally biased region" description="Polar residues" evidence="12">
    <location>
        <begin position="192"/>
        <end position="206"/>
    </location>
</feature>
<dbReference type="Proteomes" id="UP001212841">
    <property type="component" value="Unassembled WGS sequence"/>
</dbReference>
<keyword evidence="8" id="KW-0460">Magnesium</keyword>
<gene>
    <name evidence="14" type="primary">ORC1</name>
    <name evidence="14" type="ORF">HK097_001252</name>
</gene>
<evidence type="ECO:0000256" key="4">
    <source>
        <dbReference type="ARBA" id="ARBA00022705"/>
    </source>
</evidence>
<keyword evidence="10 11" id="KW-0539">Nucleus</keyword>
<feature type="compositionally biased region" description="Polar residues" evidence="12">
    <location>
        <begin position="363"/>
        <end position="383"/>
    </location>
</feature>
<dbReference type="Gene3D" id="1.10.10.10">
    <property type="entry name" value="Winged helix-like DNA-binding domain superfamily/Winged helix DNA-binding domain"/>
    <property type="match status" value="1"/>
</dbReference>
<dbReference type="PROSITE" id="PS51038">
    <property type="entry name" value="BAH"/>
    <property type="match status" value="1"/>
</dbReference>
<evidence type="ECO:0000256" key="2">
    <source>
        <dbReference type="ARBA" id="ARBA00006184"/>
    </source>
</evidence>
<comment type="similarity">
    <text evidence="2">Belongs to the CDC6/cdc18 family.</text>
</comment>
<dbReference type="InterPro" id="IPR036388">
    <property type="entry name" value="WH-like_DNA-bd_sf"/>
</dbReference>
<name>A0AAD5X227_9FUNG</name>
<evidence type="ECO:0000256" key="1">
    <source>
        <dbReference type="ARBA" id="ARBA00004123"/>
    </source>
</evidence>
<dbReference type="GO" id="GO:0016887">
    <property type="term" value="F:ATP hydrolysis activity"/>
    <property type="evidence" value="ECO:0007669"/>
    <property type="project" value="InterPro"/>
</dbReference>
<evidence type="ECO:0000313" key="14">
    <source>
        <dbReference type="EMBL" id="KAJ3045302.1"/>
    </source>
</evidence>
<evidence type="ECO:0000313" key="15">
    <source>
        <dbReference type="Proteomes" id="UP001212841"/>
    </source>
</evidence>
<dbReference type="SMART" id="SM00382">
    <property type="entry name" value="AAA"/>
    <property type="match status" value="1"/>
</dbReference>
<dbReference type="GO" id="GO:0003682">
    <property type="term" value="F:chromatin binding"/>
    <property type="evidence" value="ECO:0007669"/>
    <property type="project" value="InterPro"/>
</dbReference>
<dbReference type="InterPro" id="IPR041083">
    <property type="entry name" value="AAA_lid_10"/>
</dbReference>
<dbReference type="GO" id="GO:0005664">
    <property type="term" value="C:nuclear origin of replication recognition complex"/>
    <property type="evidence" value="ECO:0007669"/>
    <property type="project" value="TreeGrafter"/>
</dbReference>
<dbReference type="InterPro" id="IPR027417">
    <property type="entry name" value="P-loop_NTPase"/>
</dbReference>
<evidence type="ECO:0000256" key="5">
    <source>
        <dbReference type="ARBA" id="ARBA00022723"/>
    </source>
</evidence>
<evidence type="ECO:0000256" key="3">
    <source>
        <dbReference type="ARBA" id="ARBA00008398"/>
    </source>
</evidence>
<dbReference type="PANTHER" id="PTHR10763:SF23">
    <property type="entry name" value="ORIGIN RECOGNITION COMPLEX SUBUNIT 1"/>
    <property type="match status" value="1"/>
</dbReference>
<protein>
    <recommendedName>
        <fullName evidence="11">Origin recognition complex subunit 1</fullName>
    </recommendedName>
</protein>
<feature type="region of interest" description="Disordered" evidence="12">
    <location>
        <begin position="261"/>
        <end position="401"/>
    </location>
</feature>
<keyword evidence="9 11" id="KW-0238">DNA-binding</keyword>
<sequence length="784" mass="87194">MPPKKKVQDRAQKLLSSNHSPSSTSSARPSFSFLGNPISKSLPAISTPSKARQTYDPVTDILPPTPTHRLTRGLRTQGYSNATHYTGFHLNGVDYKKGDCVLCDTSDSDGDILTYGVLQDCWEDEQGIPMIKVRWLYGKDQVEEVFSRGVRGKKKAPEDLEEDELLYSNQSDNLLPKLIHGKFELLPHDQFRQTYPTGSPRQNSSSAKKRNKSTSKIAAAYFCRRGWDARGSVVDGFQWEDFLNLRDMVMVKEGSVRARLAAAKTTRAAPHTPTKSVSERRKATKVAKTRLKPIPEDGGDGVSDGGQSDDNSADETYQTKHSSSESESDAEPDDTYASTPSKKRKRSTSPSTPSKRIRTTPSHTTPTRKQPRTPSKSITTPRTPRSGRLRSLDATLPDRTIERQESLTEYERARERLHVSAVPDELPCREREFDKIYEKLVEVVEEGAGDCIYISGVPGTGKTATVQRVIRQLMADVEEEILSPFQYVEINGMKLTDPTQAYVQLWEALSGNRAAPLQAADLLNKRFSTPSPGRQPVVVLVDELDLLVNKNQKVIYNLFDWPFHPHSRLIVIAIANTMDLPERLLNTKIVHSRLEGVEAFESSAIEFCARKVGAVSGDARRALDICRRAVEILEKMQRNAPAVPETPGTKQRNKHLVTMGVIDQAVKEMYTSAGVQTVQRLGMMQRMFLFAVVRRIKKTGVGEVEFGDVVAEYGRLCKHCNVEEPNFSRVVGICMQLGGSRVLVAEVGKGGDLKQKIKMGSLTEADLVAATRNGVRDAVWKLAD</sequence>
<dbReference type="InterPro" id="IPR003593">
    <property type="entry name" value="AAA+_ATPase"/>
</dbReference>
<keyword evidence="15" id="KW-1185">Reference proteome</keyword>
<keyword evidence="4 11" id="KW-0235">DNA replication</keyword>
<reference evidence="14" key="1">
    <citation type="submission" date="2020-05" db="EMBL/GenBank/DDBJ databases">
        <title>Phylogenomic resolution of chytrid fungi.</title>
        <authorList>
            <person name="Stajich J.E."/>
            <person name="Amses K."/>
            <person name="Simmons R."/>
            <person name="Seto K."/>
            <person name="Myers J."/>
            <person name="Bonds A."/>
            <person name="Quandt C.A."/>
            <person name="Barry K."/>
            <person name="Liu P."/>
            <person name="Grigoriev I."/>
            <person name="Longcore J.E."/>
            <person name="James T.Y."/>
        </authorList>
    </citation>
    <scope>NUCLEOTIDE SEQUENCE</scope>
    <source>
        <strain evidence="14">JEL0318</strain>
    </source>
</reference>
<dbReference type="GO" id="GO:0003688">
    <property type="term" value="F:DNA replication origin binding"/>
    <property type="evidence" value="ECO:0007669"/>
    <property type="project" value="UniProtKB-ARBA"/>
</dbReference>
<dbReference type="InterPro" id="IPR043151">
    <property type="entry name" value="BAH_sf"/>
</dbReference>
<keyword evidence="6 11" id="KW-0547">Nucleotide-binding</keyword>
<comment type="caution">
    <text evidence="14">The sequence shown here is derived from an EMBL/GenBank/DDBJ whole genome shotgun (WGS) entry which is preliminary data.</text>
</comment>
<comment type="similarity">
    <text evidence="3 11">Belongs to the ORC1 family.</text>
</comment>
<dbReference type="InterPro" id="IPR036390">
    <property type="entry name" value="WH_DNA-bd_sf"/>
</dbReference>
<evidence type="ECO:0000256" key="12">
    <source>
        <dbReference type="SAM" id="MobiDB-lite"/>
    </source>
</evidence>
<feature type="compositionally biased region" description="Low complexity" evidence="12">
    <location>
        <begin position="16"/>
        <end position="32"/>
    </location>
</feature>
<dbReference type="Pfam" id="PF00004">
    <property type="entry name" value="AAA"/>
    <property type="match status" value="1"/>
</dbReference>
<feature type="compositionally biased region" description="Low complexity" evidence="12">
    <location>
        <begin position="261"/>
        <end position="275"/>
    </location>
</feature>
<comment type="subcellular location">
    <subcellularLocation>
        <location evidence="1 11">Nucleus</location>
    </subcellularLocation>
</comment>
<feature type="region of interest" description="Disordered" evidence="12">
    <location>
        <begin position="1"/>
        <end position="32"/>
    </location>
</feature>
<evidence type="ECO:0000256" key="7">
    <source>
        <dbReference type="ARBA" id="ARBA00022840"/>
    </source>
</evidence>
<proteinExistence type="inferred from homology"/>
<dbReference type="Gene3D" id="3.40.50.300">
    <property type="entry name" value="P-loop containing nucleotide triphosphate hydrolases"/>
    <property type="match status" value="1"/>
</dbReference>
<comment type="subunit">
    <text evidence="11">ORC is composed of six subunits.</text>
</comment>
<dbReference type="GO" id="GO:0033314">
    <property type="term" value="P:mitotic DNA replication checkpoint signaling"/>
    <property type="evidence" value="ECO:0007669"/>
    <property type="project" value="TreeGrafter"/>
</dbReference>
<dbReference type="InterPro" id="IPR050311">
    <property type="entry name" value="ORC1/CDC6"/>
</dbReference>
<dbReference type="InterPro" id="IPR003959">
    <property type="entry name" value="ATPase_AAA_core"/>
</dbReference>
<dbReference type="EMBL" id="JADGJD010001241">
    <property type="protein sequence ID" value="KAJ3045302.1"/>
    <property type="molecule type" value="Genomic_DNA"/>
</dbReference>
<evidence type="ECO:0000256" key="8">
    <source>
        <dbReference type="ARBA" id="ARBA00022842"/>
    </source>
</evidence>
<evidence type="ECO:0000259" key="13">
    <source>
        <dbReference type="PROSITE" id="PS51038"/>
    </source>
</evidence>
<organism evidence="14 15">
    <name type="scientific">Rhizophlyctis rosea</name>
    <dbReference type="NCBI Taxonomy" id="64517"/>
    <lineage>
        <taxon>Eukaryota</taxon>
        <taxon>Fungi</taxon>
        <taxon>Fungi incertae sedis</taxon>
        <taxon>Chytridiomycota</taxon>
        <taxon>Chytridiomycota incertae sedis</taxon>
        <taxon>Chytridiomycetes</taxon>
        <taxon>Rhizophlyctidales</taxon>
        <taxon>Rhizophlyctidaceae</taxon>
        <taxon>Rhizophlyctis</taxon>
    </lineage>
</organism>
<evidence type="ECO:0000256" key="9">
    <source>
        <dbReference type="ARBA" id="ARBA00023125"/>
    </source>
</evidence>
<dbReference type="GO" id="GO:0006270">
    <property type="term" value="P:DNA replication initiation"/>
    <property type="evidence" value="ECO:0007669"/>
    <property type="project" value="TreeGrafter"/>
</dbReference>
<dbReference type="AlphaFoldDB" id="A0AAD5X227"/>
<dbReference type="Pfam" id="PF09079">
    <property type="entry name" value="WHD_Cdc6"/>
    <property type="match status" value="1"/>
</dbReference>
<dbReference type="PANTHER" id="PTHR10763">
    <property type="entry name" value="CELL DIVISION CONTROL PROTEIN 6-RELATED"/>
    <property type="match status" value="1"/>
</dbReference>
<dbReference type="SUPFAM" id="SSF46785">
    <property type="entry name" value="Winged helix' DNA-binding domain"/>
    <property type="match status" value="1"/>
</dbReference>
<feature type="region of interest" description="Disordered" evidence="12">
    <location>
        <begin position="191"/>
        <end position="212"/>
    </location>
</feature>
<dbReference type="FunFam" id="3.40.50.300:FF:000199">
    <property type="entry name" value="Origin recognition complex subunit 1"/>
    <property type="match status" value="1"/>
</dbReference>